<feature type="transmembrane region" description="Helical" evidence="8">
    <location>
        <begin position="225"/>
        <end position="251"/>
    </location>
</feature>
<protein>
    <submittedName>
        <fullName evidence="9">Cation:dicarboxylase symporter family transporter</fullName>
    </submittedName>
</protein>
<organism evidence="9 10">
    <name type="scientific">Saccharopolyspora aridisoli</name>
    <dbReference type="NCBI Taxonomy" id="2530385"/>
    <lineage>
        <taxon>Bacteria</taxon>
        <taxon>Bacillati</taxon>
        <taxon>Actinomycetota</taxon>
        <taxon>Actinomycetes</taxon>
        <taxon>Pseudonocardiales</taxon>
        <taxon>Pseudonocardiaceae</taxon>
        <taxon>Saccharopolyspora</taxon>
    </lineage>
</organism>
<dbReference type="OrthoDB" id="9766690at2"/>
<comment type="caution">
    <text evidence="9">The sequence shown here is derived from an EMBL/GenBank/DDBJ whole genome shotgun (WGS) entry which is preliminary data.</text>
</comment>
<dbReference type="SUPFAM" id="SSF118215">
    <property type="entry name" value="Proton glutamate symport protein"/>
    <property type="match status" value="1"/>
</dbReference>
<keyword evidence="5" id="KW-0769">Symport</keyword>
<feature type="transmembrane region" description="Helical" evidence="8">
    <location>
        <begin position="194"/>
        <end position="219"/>
    </location>
</feature>
<dbReference type="Gene3D" id="1.10.3860.10">
    <property type="entry name" value="Sodium:dicarboxylate symporter"/>
    <property type="match status" value="1"/>
</dbReference>
<dbReference type="GO" id="GO:0005886">
    <property type="term" value="C:plasma membrane"/>
    <property type="evidence" value="ECO:0007669"/>
    <property type="project" value="UniProtKB-SubCell"/>
</dbReference>
<dbReference type="GO" id="GO:0015366">
    <property type="term" value="F:malate:proton symporter activity"/>
    <property type="evidence" value="ECO:0007669"/>
    <property type="project" value="TreeGrafter"/>
</dbReference>
<dbReference type="InterPro" id="IPR036458">
    <property type="entry name" value="Na:dicarbo_symporter_sf"/>
</dbReference>
<dbReference type="FunFam" id="1.10.3860.10:FF:000001">
    <property type="entry name" value="C4-dicarboxylate transport protein"/>
    <property type="match status" value="1"/>
</dbReference>
<dbReference type="Pfam" id="PF00375">
    <property type="entry name" value="SDF"/>
    <property type="match status" value="1"/>
</dbReference>
<keyword evidence="7 8" id="KW-0472">Membrane</keyword>
<keyword evidence="3" id="KW-1003">Cell membrane</keyword>
<keyword evidence="6 8" id="KW-1133">Transmembrane helix</keyword>
<feature type="transmembrane region" description="Helical" evidence="8">
    <location>
        <begin position="82"/>
        <end position="104"/>
    </location>
</feature>
<comment type="subcellular location">
    <subcellularLocation>
        <location evidence="1">Cell membrane</location>
        <topology evidence="1">Multi-pass membrane protein</topology>
    </subcellularLocation>
</comment>
<dbReference type="Proteomes" id="UP000294744">
    <property type="component" value="Unassembled WGS sequence"/>
</dbReference>
<gene>
    <name evidence="9" type="ORF">E1161_06285</name>
</gene>
<evidence type="ECO:0000313" key="9">
    <source>
        <dbReference type="EMBL" id="TDC94673.1"/>
    </source>
</evidence>
<keyword evidence="2" id="KW-0813">Transport</keyword>
<evidence type="ECO:0000256" key="1">
    <source>
        <dbReference type="ARBA" id="ARBA00004651"/>
    </source>
</evidence>
<dbReference type="GO" id="GO:0015141">
    <property type="term" value="F:succinate transmembrane transporter activity"/>
    <property type="evidence" value="ECO:0007669"/>
    <property type="project" value="TreeGrafter"/>
</dbReference>
<evidence type="ECO:0000256" key="7">
    <source>
        <dbReference type="ARBA" id="ARBA00023136"/>
    </source>
</evidence>
<evidence type="ECO:0000256" key="2">
    <source>
        <dbReference type="ARBA" id="ARBA00022448"/>
    </source>
</evidence>
<dbReference type="GO" id="GO:0015138">
    <property type="term" value="F:fumarate transmembrane transporter activity"/>
    <property type="evidence" value="ECO:0007669"/>
    <property type="project" value="TreeGrafter"/>
</dbReference>
<evidence type="ECO:0000256" key="6">
    <source>
        <dbReference type="ARBA" id="ARBA00022989"/>
    </source>
</evidence>
<dbReference type="RefSeq" id="WP_132620563.1">
    <property type="nucleotide sequence ID" value="NZ_SMKV01000006.1"/>
</dbReference>
<proteinExistence type="predicted"/>
<sequence>MASNDAAPTKRRDRTHYLYIAVIIAVVAGIAVGFAAPDVGKALKPLGTGFVNVIKMMISPIIFCTIVLGVGSVRKAAKVGRVGGLALAYFLIMSVVALVIGLAVGNVLHPGEGLQITDELRGSGAEQAGEEAQSTTEFLLGIIPKTLVSALTEGEVLQTLLVALLAGFALQGMGEKGLPILRGIEHIQRLVFKILAMVMWAAPIGAFGAIAAVVGATGVDALKSLAVIMLGFYTTCVLFIFVVLGSALWLFARVNIFSLLRYLGREFLLIVSTSSSEAALPRLIAKMEHLGVSKPVVGITVPTGYSFNLDGTMIYLTMSSLFIASALGDPLSIGEQVGLLLFMMVASKGAAGVSGAGLATLAGGLQSHRPELLDGVGLIVGIDRFMSEARALTNFAGNAVATVLIGSWTKELDRAQMQQVFAGDSPFNEETFVDDGGVTEEKTPEKV</sequence>
<keyword evidence="4 8" id="KW-0812">Transmembrane</keyword>
<accession>A0A4R4V0F2</accession>
<evidence type="ECO:0000256" key="5">
    <source>
        <dbReference type="ARBA" id="ARBA00022847"/>
    </source>
</evidence>
<name>A0A4R4V0F2_9PSEU</name>
<dbReference type="AlphaFoldDB" id="A0A4R4V0F2"/>
<evidence type="ECO:0000256" key="8">
    <source>
        <dbReference type="SAM" id="Phobius"/>
    </source>
</evidence>
<reference evidence="9 10" key="1">
    <citation type="submission" date="2019-03" db="EMBL/GenBank/DDBJ databases">
        <title>Draft genome sequences of novel Actinobacteria.</title>
        <authorList>
            <person name="Sahin N."/>
            <person name="Ay H."/>
            <person name="Saygin H."/>
        </authorList>
    </citation>
    <scope>NUCLEOTIDE SEQUENCE [LARGE SCALE GENOMIC DNA]</scope>
    <source>
        <strain evidence="9 10">16K404</strain>
    </source>
</reference>
<evidence type="ECO:0000313" key="10">
    <source>
        <dbReference type="Proteomes" id="UP000294744"/>
    </source>
</evidence>
<dbReference type="PANTHER" id="PTHR42865:SF1">
    <property type="entry name" value="AEROBIC C4-DICARBOXYLATE TRANSPORT PROTEIN"/>
    <property type="match status" value="1"/>
</dbReference>
<feature type="transmembrane region" description="Helical" evidence="8">
    <location>
        <begin position="49"/>
        <end position="70"/>
    </location>
</feature>
<dbReference type="InterPro" id="IPR001991">
    <property type="entry name" value="Na-dicarboxylate_symporter"/>
</dbReference>
<dbReference type="GO" id="GO:0070778">
    <property type="term" value="P:L-aspartate transmembrane transport"/>
    <property type="evidence" value="ECO:0007669"/>
    <property type="project" value="TreeGrafter"/>
</dbReference>
<dbReference type="PANTHER" id="PTHR42865">
    <property type="entry name" value="PROTON/GLUTAMATE-ASPARTATE SYMPORTER"/>
    <property type="match status" value="1"/>
</dbReference>
<dbReference type="EMBL" id="SMKV01000006">
    <property type="protein sequence ID" value="TDC94673.1"/>
    <property type="molecule type" value="Genomic_DNA"/>
</dbReference>
<evidence type="ECO:0000256" key="4">
    <source>
        <dbReference type="ARBA" id="ARBA00022692"/>
    </source>
</evidence>
<dbReference type="PRINTS" id="PR00173">
    <property type="entry name" value="EDTRNSPORT"/>
</dbReference>
<feature type="transmembrane region" description="Helical" evidence="8">
    <location>
        <begin position="17"/>
        <end position="37"/>
    </location>
</feature>
<evidence type="ECO:0000256" key="3">
    <source>
        <dbReference type="ARBA" id="ARBA00022475"/>
    </source>
</evidence>
<keyword evidence="10" id="KW-1185">Reference proteome</keyword>